<feature type="compositionally biased region" description="Acidic residues" evidence="5">
    <location>
        <begin position="403"/>
        <end position="421"/>
    </location>
</feature>
<dbReference type="GO" id="GO:0008270">
    <property type="term" value="F:zinc ion binding"/>
    <property type="evidence" value="ECO:0007669"/>
    <property type="project" value="UniProtKB-KW"/>
</dbReference>
<evidence type="ECO:0000256" key="5">
    <source>
        <dbReference type="SAM" id="MobiDB-lite"/>
    </source>
</evidence>
<reference evidence="8" key="1">
    <citation type="journal article" date="2023" name="Commun. Biol.">
        <title>Genome analysis of Parmales, the sister group of diatoms, reveals the evolutionary specialization of diatoms from phago-mixotrophs to photoautotrophs.</title>
        <authorList>
            <person name="Ban H."/>
            <person name="Sato S."/>
            <person name="Yoshikawa S."/>
            <person name="Yamada K."/>
            <person name="Nakamura Y."/>
            <person name="Ichinomiya M."/>
            <person name="Sato N."/>
            <person name="Blanc-Mathieu R."/>
            <person name="Endo H."/>
            <person name="Kuwata A."/>
            <person name="Ogata H."/>
        </authorList>
    </citation>
    <scope>NUCLEOTIDE SEQUENCE [LARGE SCALE GENOMIC DNA]</scope>
</reference>
<evidence type="ECO:0000256" key="3">
    <source>
        <dbReference type="ARBA" id="ARBA00022833"/>
    </source>
</evidence>
<dbReference type="AlphaFoldDB" id="A0A9W7B950"/>
<evidence type="ECO:0000256" key="4">
    <source>
        <dbReference type="PROSITE-ProRule" id="PRU00175"/>
    </source>
</evidence>
<sequence length="559" mass="61099">MHIDKRQQAPSKTMAKSRTSSFDAREMYSKGLNADGSSVNLKKEYPMPSLDVSWEKGGGEDPPPLPPSPRLFNPPPPSNPLPKTPTTPTPPPSPPPNSPTLIPSPPPPIPLYPPPLLSTLLQSLNLVSIETLNSTATTGQCMFTSISHSLTSTPITPTTRPDLTLRQLSLSQISHSPTTYTPYLTLPQPKTRHQQLSTSPLLPYLSLMSQSSTDGDHVMLQALCDYITPPQPPNTKATPKIRRGKKEKDPTTPRTTNPKRPPSSSIDTSEIICNICYDVLDALTVPICTPTKSNCDHTYCKSCLLGWIKVCRTNDKRSCPVCKRSIGTKVNEIVVPDESETSSSKKRKKAVGFKDTVNDHGINSTIVKNVNNGKMVTGKKKAKGMGKQTGKKGGKKNAKGWEWMEDSEGEGSEEEEEEVEEVEEVKVVQRQIIPQRATLRSQPQPSPTKKYSTISTTLQQAALTDSGTSTSNCTNMYTNLHLLTDHKKIPNATSILNLYLSVASTANDNTKNWESVVDKCVECLKEIGDGTVGEGIKGMLVGGKRERVERAIKKAGQHF</sequence>
<evidence type="ECO:0000313" key="7">
    <source>
        <dbReference type="EMBL" id="GMH86391.1"/>
    </source>
</evidence>
<accession>A0A9W7B950</accession>
<dbReference type="PROSITE" id="PS50089">
    <property type="entry name" value="ZF_RING_2"/>
    <property type="match status" value="1"/>
</dbReference>
<dbReference type="InterPro" id="IPR017907">
    <property type="entry name" value="Znf_RING_CS"/>
</dbReference>
<dbReference type="InterPro" id="IPR001841">
    <property type="entry name" value="Znf_RING"/>
</dbReference>
<feature type="compositionally biased region" description="Pro residues" evidence="5">
    <location>
        <begin position="61"/>
        <end position="110"/>
    </location>
</feature>
<evidence type="ECO:0000259" key="6">
    <source>
        <dbReference type="PROSITE" id="PS50089"/>
    </source>
</evidence>
<keyword evidence="2 4" id="KW-0863">Zinc-finger</keyword>
<feature type="region of interest" description="Disordered" evidence="5">
    <location>
        <begin position="1"/>
        <end position="110"/>
    </location>
</feature>
<dbReference type="Gene3D" id="3.90.70.80">
    <property type="match status" value="1"/>
</dbReference>
<dbReference type="SMART" id="SM00184">
    <property type="entry name" value="RING"/>
    <property type="match status" value="1"/>
</dbReference>
<dbReference type="PROSITE" id="PS00518">
    <property type="entry name" value="ZF_RING_1"/>
    <property type="match status" value="1"/>
</dbReference>
<feature type="region of interest" description="Disordered" evidence="5">
    <location>
        <begin position="377"/>
        <end position="421"/>
    </location>
</feature>
<evidence type="ECO:0000256" key="2">
    <source>
        <dbReference type="ARBA" id="ARBA00022771"/>
    </source>
</evidence>
<feature type="domain" description="RING-type" evidence="6">
    <location>
        <begin position="273"/>
        <end position="323"/>
    </location>
</feature>
<dbReference type="EMBL" id="BLQM01000375">
    <property type="protein sequence ID" value="GMH86391.1"/>
    <property type="molecule type" value="Genomic_DNA"/>
</dbReference>
<feature type="compositionally biased region" description="Polar residues" evidence="5">
    <location>
        <begin position="8"/>
        <end position="22"/>
    </location>
</feature>
<comment type="caution">
    <text evidence="7">The sequence shown here is derived from an EMBL/GenBank/DDBJ whole genome shotgun (WGS) entry which is preliminary data.</text>
</comment>
<dbReference type="InterPro" id="IPR013083">
    <property type="entry name" value="Znf_RING/FYVE/PHD"/>
</dbReference>
<evidence type="ECO:0000313" key="8">
    <source>
        <dbReference type="Proteomes" id="UP001162640"/>
    </source>
</evidence>
<feature type="compositionally biased region" description="Basic residues" evidence="5">
    <location>
        <begin position="377"/>
        <end position="398"/>
    </location>
</feature>
<dbReference type="PRINTS" id="PR01217">
    <property type="entry name" value="PRICHEXTENSN"/>
</dbReference>
<gene>
    <name evidence="7" type="ORF">TL16_g10522</name>
</gene>
<keyword evidence="1" id="KW-0479">Metal-binding</keyword>
<dbReference type="Pfam" id="PF13445">
    <property type="entry name" value="zf-RING_UBOX"/>
    <property type="match status" value="1"/>
</dbReference>
<evidence type="ECO:0000256" key="1">
    <source>
        <dbReference type="ARBA" id="ARBA00022723"/>
    </source>
</evidence>
<keyword evidence="3" id="KW-0862">Zinc</keyword>
<dbReference type="InterPro" id="IPR027370">
    <property type="entry name" value="Znf-RING_euk"/>
</dbReference>
<organism evidence="7 8">
    <name type="scientific">Triparma laevis f. inornata</name>
    <dbReference type="NCBI Taxonomy" id="1714386"/>
    <lineage>
        <taxon>Eukaryota</taxon>
        <taxon>Sar</taxon>
        <taxon>Stramenopiles</taxon>
        <taxon>Ochrophyta</taxon>
        <taxon>Bolidophyceae</taxon>
        <taxon>Parmales</taxon>
        <taxon>Triparmaceae</taxon>
        <taxon>Triparma</taxon>
    </lineage>
</organism>
<name>A0A9W7B950_9STRA</name>
<feature type="region of interest" description="Disordered" evidence="5">
    <location>
        <begin position="229"/>
        <end position="266"/>
    </location>
</feature>
<proteinExistence type="predicted"/>
<dbReference type="SUPFAM" id="SSF57850">
    <property type="entry name" value="RING/U-box"/>
    <property type="match status" value="1"/>
</dbReference>
<protein>
    <recommendedName>
        <fullName evidence="6">RING-type domain-containing protein</fullName>
    </recommendedName>
</protein>
<dbReference type="Proteomes" id="UP001162640">
    <property type="component" value="Unassembled WGS sequence"/>
</dbReference>
<dbReference type="Gene3D" id="3.30.40.10">
    <property type="entry name" value="Zinc/RING finger domain, C3HC4 (zinc finger)"/>
    <property type="match status" value="1"/>
</dbReference>